<keyword evidence="1" id="KW-0805">Transcription regulation</keyword>
<dbReference type="SUPFAM" id="SSF46689">
    <property type="entry name" value="Homeodomain-like"/>
    <property type="match status" value="1"/>
</dbReference>
<accession>A0ABV5YCR0</accession>
<dbReference type="SMART" id="SM00342">
    <property type="entry name" value="HTH_ARAC"/>
    <property type="match status" value="1"/>
</dbReference>
<evidence type="ECO:0000259" key="5">
    <source>
        <dbReference type="PROSITE" id="PS01124"/>
    </source>
</evidence>
<evidence type="ECO:0000256" key="1">
    <source>
        <dbReference type="ARBA" id="ARBA00023015"/>
    </source>
</evidence>
<evidence type="ECO:0000313" key="7">
    <source>
        <dbReference type="Proteomes" id="UP001589627"/>
    </source>
</evidence>
<dbReference type="PANTHER" id="PTHR11019:SF199">
    <property type="entry name" value="HTH-TYPE TRANSCRIPTIONAL REGULATOR NIMR"/>
    <property type="match status" value="1"/>
</dbReference>
<name>A0ABV5YCR0_9ACTN</name>
<organism evidence="6 7">
    <name type="scientific">Actinoallomurus acaciae</name>
    <dbReference type="NCBI Taxonomy" id="502577"/>
    <lineage>
        <taxon>Bacteria</taxon>
        <taxon>Bacillati</taxon>
        <taxon>Actinomycetota</taxon>
        <taxon>Actinomycetes</taxon>
        <taxon>Streptosporangiales</taxon>
        <taxon>Thermomonosporaceae</taxon>
        <taxon>Actinoallomurus</taxon>
    </lineage>
</organism>
<feature type="compositionally biased region" description="Basic residues" evidence="4">
    <location>
        <begin position="1"/>
        <end position="17"/>
    </location>
</feature>
<gene>
    <name evidence="6" type="ORF">ACFFNX_11515</name>
</gene>
<evidence type="ECO:0000313" key="6">
    <source>
        <dbReference type="EMBL" id="MFB9832812.1"/>
    </source>
</evidence>
<keyword evidence="7" id="KW-1185">Reference proteome</keyword>
<dbReference type="Proteomes" id="UP001589627">
    <property type="component" value="Unassembled WGS sequence"/>
</dbReference>
<dbReference type="PRINTS" id="PR00032">
    <property type="entry name" value="HTHARAC"/>
</dbReference>
<dbReference type="Gene3D" id="1.10.10.60">
    <property type="entry name" value="Homeodomain-like"/>
    <property type="match status" value="1"/>
</dbReference>
<feature type="region of interest" description="Disordered" evidence="4">
    <location>
        <begin position="1"/>
        <end position="29"/>
    </location>
</feature>
<protein>
    <submittedName>
        <fullName evidence="6">Helix-turn-helix transcriptional regulator</fullName>
    </submittedName>
</protein>
<keyword evidence="3" id="KW-0804">Transcription</keyword>
<feature type="domain" description="HTH araC/xylS-type" evidence="5">
    <location>
        <begin position="151"/>
        <end position="248"/>
    </location>
</feature>
<dbReference type="PANTHER" id="PTHR11019">
    <property type="entry name" value="HTH-TYPE TRANSCRIPTIONAL REGULATOR NIMR"/>
    <property type="match status" value="1"/>
</dbReference>
<dbReference type="InterPro" id="IPR009057">
    <property type="entry name" value="Homeodomain-like_sf"/>
</dbReference>
<dbReference type="Pfam" id="PF02311">
    <property type="entry name" value="AraC_binding"/>
    <property type="match status" value="1"/>
</dbReference>
<evidence type="ECO:0000256" key="2">
    <source>
        <dbReference type="ARBA" id="ARBA00023125"/>
    </source>
</evidence>
<sequence>MSPTRRHHPPNPTRRRLERRDRIERHDHNRHQLLYPTSGVISVTTDAGTWVIPPLRAIWLPAGCPHAHAAHGPVEVCSILLPADTTRLDTGRPTLLAVSPLLREILLALTATPQPPADARRRLEAVIFDQLQPSSANASHLLPEPGDDRLQAIAAILREDPGDPRTLAQLGQVAGASERTLSRLFRTDTGMSFPQWRAQLRLHAALIDLAAQLPVGVVAHRCGYSTPSAFIAAFRHAFGVTPAAYMHRPGRPIVKKRDRL</sequence>
<dbReference type="Pfam" id="PF12833">
    <property type="entry name" value="HTH_18"/>
    <property type="match status" value="1"/>
</dbReference>
<dbReference type="PROSITE" id="PS00041">
    <property type="entry name" value="HTH_ARAC_FAMILY_1"/>
    <property type="match status" value="1"/>
</dbReference>
<dbReference type="EMBL" id="JBHLZP010000062">
    <property type="protein sequence ID" value="MFB9832812.1"/>
    <property type="molecule type" value="Genomic_DNA"/>
</dbReference>
<dbReference type="InterPro" id="IPR011051">
    <property type="entry name" value="RmlC_Cupin_sf"/>
</dbReference>
<dbReference type="SUPFAM" id="SSF51182">
    <property type="entry name" value="RmlC-like cupins"/>
    <property type="match status" value="1"/>
</dbReference>
<feature type="compositionally biased region" description="Basic and acidic residues" evidence="4">
    <location>
        <begin position="18"/>
        <end position="27"/>
    </location>
</feature>
<dbReference type="Gene3D" id="2.60.120.10">
    <property type="entry name" value="Jelly Rolls"/>
    <property type="match status" value="1"/>
</dbReference>
<proteinExistence type="predicted"/>
<dbReference type="RefSeq" id="WP_378199226.1">
    <property type="nucleotide sequence ID" value="NZ_JBHLZP010000062.1"/>
</dbReference>
<dbReference type="InterPro" id="IPR003313">
    <property type="entry name" value="AraC-bd"/>
</dbReference>
<dbReference type="PROSITE" id="PS01124">
    <property type="entry name" value="HTH_ARAC_FAMILY_2"/>
    <property type="match status" value="1"/>
</dbReference>
<dbReference type="InterPro" id="IPR014710">
    <property type="entry name" value="RmlC-like_jellyroll"/>
</dbReference>
<keyword evidence="2" id="KW-0238">DNA-binding</keyword>
<dbReference type="InterPro" id="IPR020449">
    <property type="entry name" value="Tscrpt_reg_AraC-type_HTH"/>
</dbReference>
<dbReference type="InterPro" id="IPR018060">
    <property type="entry name" value="HTH_AraC"/>
</dbReference>
<comment type="caution">
    <text evidence="6">The sequence shown here is derived from an EMBL/GenBank/DDBJ whole genome shotgun (WGS) entry which is preliminary data.</text>
</comment>
<dbReference type="CDD" id="cd06124">
    <property type="entry name" value="cupin_NimR-like_N"/>
    <property type="match status" value="1"/>
</dbReference>
<evidence type="ECO:0000256" key="4">
    <source>
        <dbReference type="SAM" id="MobiDB-lite"/>
    </source>
</evidence>
<reference evidence="6 7" key="1">
    <citation type="submission" date="2024-09" db="EMBL/GenBank/DDBJ databases">
        <authorList>
            <person name="Sun Q."/>
            <person name="Mori K."/>
        </authorList>
    </citation>
    <scope>NUCLEOTIDE SEQUENCE [LARGE SCALE GENOMIC DNA]</scope>
    <source>
        <strain evidence="6 7">TBRC 0563</strain>
    </source>
</reference>
<evidence type="ECO:0000256" key="3">
    <source>
        <dbReference type="ARBA" id="ARBA00023163"/>
    </source>
</evidence>
<dbReference type="InterPro" id="IPR018062">
    <property type="entry name" value="HTH_AraC-typ_CS"/>
</dbReference>